<dbReference type="InterPro" id="IPR028351">
    <property type="entry name" value="CyaE"/>
</dbReference>
<dbReference type="SUPFAM" id="SSF56954">
    <property type="entry name" value="Outer membrane efflux proteins (OEP)"/>
    <property type="match status" value="1"/>
</dbReference>
<dbReference type="InterPro" id="IPR051906">
    <property type="entry name" value="TolC-like"/>
</dbReference>
<name>A0A1W2EJG2_9FIRM</name>
<dbReference type="Gene3D" id="1.20.1600.10">
    <property type="entry name" value="Outer membrane efflux proteins (OEP)"/>
    <property type="match status" value="1"/>
</dbReference>
<dbReference type="PANTHER" id="PTHR30026:SF20">
    <property type="entry name" value="OUTER MEMBRANE PROTEIN TOLC"/>
    <property type="match status" value="1"/>
</dbReference>
<dbReference type="GO" id="GO:0015288">
    <property type="term" value="F:porin activity"/>
    <property type="evidence" value="ECO:0007669"/>
    <property type="project" value="TreeGrafter"/>
</dbReference>
<proteinExistence type="inferred from homology"/>
<accession>A0A1W2EJG2</accession>
<dbReference type="GO" id="GO:1990281">
    <property type="term" value="C:efflux pump complex"/>
    <property type="evidence" value="ECO:0007669"/>
    <property type="project" value="TreeGrafter"/>
</dbReference>
<organism evidence="10 11">
    <name type="scientific">Sporomusa malonica</name>
    <dbReference type="NCBI Taxonomy" id="112901"/>
    <lineage>
        <taxon>Bacteria</taxon>
        <taxon>Bacillati</taxon>
        <taxon>Bacillota</taxon>
        <taxon>Negativicutes</taxon>
        <taxon>Selenomonadales</taxon>
        <taxon>Sporomusaceae</taxon>
        <taxon>Sporomusa</taxon>
    </lineage>
</organism>
<evidence type="ECO:0000313" key="10">
    <source>
        <dbReference type="EMBL" id="SMD09745.1"/>
    </source>
</evidence>
<evidence type="ECO:0000256" key="6">
    <source>
        <dbReference type="ARBA" id="ARBA00023136"/>
    </source>
</evidence>
<feature type="coiled-coil region" evidence="8">
    <location>
        <begin position="356"/>
        <end position="383"/>
    </location>
</feature>
<dbReference type="Proteomes" id="UP000192738">
    <property type="component" value="Unassembled WGS sequence"/>
</dbReference>
<dbReference type="PANTHER" id="PTHR30026">
    <property type="entry name" value="OUTER MEMBRANE PROTEIN TOLC"/>
    <property type="match status" value="1"/>
</dbReference>
<evidence type="ECO:0000256" key="3">
    <source>
        <dbReference type="ARBA" id="ARBA00022448"/>
    </source>
</evidence>
<dbReference type="EMBL" id="FWXI01000025">
    <property type="protein sequence ID" value="SMD09745.1"/>
    <property type="molecule type" value="Genomic_DNA"/>
</dbReference>
<evidence type="ECO:0000256" key="9">
    <source>
        <dbReference type="SAM" id="SignalP"/>
    </source>
</evidence>
<evidence type="ECO:0000256" key="1">
    <source>
        <dbReference type="ARBA" id="ARBA00004442"/>
    </source>
</evidence>
<dbReference type="GO" id="GO:0015562">
    <property type="term" value="F:efflux transmembrane transporter activity"/>
    <property type="evidence" value="ECO:0007669"/>
    <property type="project" value="InterPro"/>
</dbReference>
<evidence type="ECO:0000256" key="7">
    <source>
        <dbReference type="ARBA" id="ARBA00023237"/>
    </source>
</evidence>
<sequence length="435" mass="48617">MKPNKKGRIAKLLGTIWIVFALSQPVMAASIELSLDDSIALALKNNADLKIAQSSREKTYWTVKQAESNKNLDVSLAHTDTRYSSPVTITDNQSSANKFNNQLSLSIPIYSGGKLESQVEQAKLDLKVADLTIDLTKQQLRQTVTTYYFNVLHYRNEVKVNQGTVDNYAAHLKNVQDQYRIGTVAKSDVLASQVELANAEDDLIQAQSNYQLAVAKLNHVIGLPLVSELTLKEDLKYQTYPATFEDCTQTALVNRPEIAEYQAKIASAQADIKIAKSGYLPTVEFALSQNWYDKDFPGLDNSNWQATLTTSLNLFDSGLNKSKVKQSKYNLDTVQEQARQQRDTVLLEVREYYLSMREAEKRIDIKKVAVEQAEESLKIAEARYKVGVGTNLAVFDAVVALNQAKLNDIKALYDYNTSKAQLEKAIGTAIEEKRG</sequence>
<evidence type="ECO:0000256" key="5">
    <source>
        <dbReference type="ARBA" id="ARBA00022692"/>
    </source>
</evidence>
<protein>
    <submittedName>
        <fullName evidence="10">Outer membrane protein TolC</fullName>
    </submittedName>
</protein>
<evidence type="ECO:0000256" key="4">
    <source>
        <dbReference type="ARBA" id="ARBA00022452"/>
    </source>
</evidence>
<keyword evidence="9" id="KW-0732">Signal</keyword>
<dbReference type="Pfam" id="PF02321">
    <property type="entry name" value="OEP"/>
    <property type="match status" value="2"/>
</dbReference>
<keyword evidence="5" id="KW-0812">Transmembrane</keyword>
<dbReference type="RefSeq" id="WP_245824088.1">
    <property type="nucleotide sequence ID" value="NZ_CP155572.1"/>
</dbReference>
<dbReference type="InterPro" id="IPR003423">
    <property type="entry name" value="OMP_efflux"/>
</dbReference>
<keyword evidence="8" id="KW-0175">Coiled coil</keyword>
<dbReference type="GO" id="GO:0009279">
    <property type="term" value="C:cell outer membrane"/>
    <property type="evidence" value="ECO:0007669"/>
    <property type="project" value="UniProtKB-SubCell"/>
</dbReference>
<keyword evidence="7" id="KW-0998">Cell outer membrane</keyword>
<feature type="signal peptide" evidence="9">
    <location>
        <begin position="1"/>
        <end position="28"/>
    </location>
</feature>
<evidence type="ECO:0000256" key="8">
    <source>
        <dbReference type="SAM" id="Coils"/>
    </source>
</evidence>
<keyword evidence="4" id="KW-1134">Transmembrane beta strand</keyword>
<dbReference type="PIRSF" id="PIRSF001892">
    <property type="entry name" value="CyaE"/>
    <property type="match status" value="1"/>
</dbReference>
<keyword evidence="6" id="KW-0472">Membrane</keyword>
<comment type="similarity">
    <text evidence="2">Belongs to the outer membrane factor (OMF) (TC 1.B.17) family.</text>
</comment>
<keyword evidence="3" id="KW-0813">Transport</keyword>
<gene>
    <name evidence="10" type="ORF">SAMN04488500_1254</name>
</gene>
<keyword evidence="11" id="KW-1185">Reference proteome</keyword>
<reference evidence="10 11" key="1">
    <citation type="submission" date="2017-04" db="EMBL/GenBank/DDBJ databases">
        <authorList>
            <person name="Afonso C.L."/>
            <person name="Miller P.J."/>
            <person name="Scott M.A."/>
            <person name="Spackman E."/>
            <person name="Goraichik I."/>
            <person name="Dimitrov K.M."/>
            <person name="Suarez D.L."/>
            <person name="Swayne D.E."/>
        </authorList>
    </citation>
    <scope>NUCLEOTIDE SEQUENCE [LARGE SCALE GENOMIC DNA]</scope>
    <source>
        <strain evidence="10 11">DSM 5090</strain>
    </source>
</reference>
<dbReference type="STRING" id="112901.SAMN04488500_1254"/>
<comment type="subcellular location">
    <subcellularLocation>
        <location evidence="1">Cell outer membrane</location>
    </subcellularLocation>
</comment>
<feature type="chain" id="PRO_5010723494" evidence="9">
    <location>
        <begin position="29"/>
        <end position="435"/>
    </location>
</feature>
<evidence type="ECO:0000313" key="11">
    <source>
        <dbReference type="Proteomes" id="UP000192738"/>
    </source>
</evidence>
<dbReference type="AlphaFoldDB" id="A0A1W2EJG2"/>
<evidence type="ECO:0000256" key="2">
    <source>
        <dbReference type="ARBA" id="ARBA00007613"/>
    </source>
</evidence>